<dbReference type="STRING" id="1382522.W6MHS2"/>
<dbReference type="RefSeq" id="XP_022457345.1">
    <property type="nucleotide sequence ID" value="XM_022603467.1"/>
</dbReference>
<dbReference type="EMBL" id="HG793126">
    <property type="protein sequence ID" value="CDK25333.1"/>
    <property type="molecule type" value="Genomic_DNA"/>
</dbReference>
<dbReference type="Gene3D" id="2.60.120.920">
    <property type="match status" value="1"/>
</dbReference>
<feature type="transmembrane region" description="Helical" evidence="2">
    <location>
        <begin position="26"/>
        <end position="50"/>
    </location>
</feature>
<gene>
    <name evidence="4" type="ORF">KUCA_T00001302001</name>
</gene>
<dbReference type="InterPro" id="IPR003877">
    <property type="entry name" value="SPRY_dom"/>
</dbReference>
<accession>W6MHS2</accession>
<keyword evidence="2" id="KW-0472">Membrane</keyword>
<dbReference type="GeneID" id="34518733"/>
<sequence>MPALPFVGDRQSYDFGNVPDDTNLPFIIFVSSLLSFGVLLILIVAIYYIFTNGVLAGFFSEISNSGDPQVHIPDAFTYNEESLKEDELTYLPEMTPEEQEDYLLAKEFFNRNPPRLNYMGSAYGVPEELLLRDRGLHAFWFKPYTDQVAGLMSAPSTSTASNSVEVNSSTSLLSAPINSSMRANYGSMASSHYTTVPFYIEDKTDIVFRTAQTSSTTLNFPIPIKHRNNDCVYFETKLYDFDSENTLISIGLSTSPYPNFRLPGYNFYSVAVETSGYLRINKPFPQPSTCPVILPQLLEGDVVGIGFKSSTGTVFVTHNGKKILDVIKNLKMDLYPCIGSIGGPCRVQVNLGQLGFVFIEANAKKLGFCEGNNEGTIGAPPLYNEVAGISSKENADIILEEGERLPPDYPDWEETFFGPVGVRPSPKNGNSTRGFEYITAEGSSHFPESHAASVDLREPGSKPPSYKEGVNPDSTSQILSVDSRNYELNVSNRLSPPSPLYPIQVQSGSLGKKAKRTQS</sequence>
<feature type="region of interest" description="Disordered" evidence="1">
    <location>
        <begin position="446"/>
        <end position="519"/>
    </location>
</feature>
<dbReference type="HOGENOM" id="CLU_015116_0_0_1"/>
<proteinExistence type="predicted"/>
<evidence type="ECO:0000313" key="4">
    <source>
        <dbReference type="EMBL" id="CDK25333.1"/>
    </source>
</evidence>
<dbReference type="InterPro" id="IPR013320">
    <property type="entry name" value="ConA-like_dom_sf"/>
</dbReference>
<evidence type="ECO:0000259" key="3">
    <source>
        <dbReference type="PROSITE" id="PS50188"/>
    </source>
</evidence>
<dbReference type="PROSITE" id="PS50188">
    <property type="entry name" value="B302_SPRY"/>
    <property type="match status" value="1"/>
</dbReference>
<feature type="compositionally biased region" description="Polar residues" evidence="1">
    <location>
        <begin position="472"/>
        <end position="495"/>
    </location>
</feature>
<evidence type="ECO:0000256" key="2">
    <source>
        <dbReference type="SAM" id="Phobius"/>
    </source>
</evidence>
<dbReference type="AlphaFoldDB" id="W6MHS2"/>
<dbReference type="InterPro" id="IPR001870">
    <property type="entry name" value="B30.2/SPRY"/>
</dbReference>
<dbReference type="SUPFAM" id="SSF49899">
    <property type="entry name" value="Concanavalin A-like lectins/glucanases"/>
    <property type="match status" value="1"/>
</dbReference>
<evidence type="ECO:0000256" key="1">
    <source>
        <dbReference type="SAM" id="MobiDB-lite"/>
    </source>
</evidence>
<dbReference type="OrthoDB" id="258495at2759"/>
<keyword evidence="2" id="KW-1133">Transmembrane helix</keyword>
<keyword evidence="2" id="KW-0812">Transmembrane</keyword>
<dbReference type="Pfam" id="PF00622">
    <property type="entry name" value="SPRY"/>
    <property type="match status" value="1"/>
</dbReference>
<organism evidence="4 5">
    <name type="scientific">Kuraishia capsulata CBS 1993</name>
    <dbReference type="NCBI Taxonomy" id="1382522"/>
    <lineage>
        <taxon>Eukaryota</taxon>
        <taxon>Fungi</taxon>
        <taxon>Dikarya</taxon>
        <taxon>Ascomycota</taxon>
        <taxon>Saccharomycotina</taxon>
        <taxon>Pichiomycetes</taxon>
        <taxon>Pichiales</taxon>
        <taxon>Pichiaceae</taxon>
        <taxon>Kuraishia</taxon>
    </lineage>
</organism>
<evidence type="ECO:0000313" key="5">
    <source>
        <dbReference type="Proteomes" id="UP000019384"/>
    </source>
</evidence>
<dbReference type="Proteomes" id="UP000019384">
    <property type="component" value="Unassembled WGS sequence"/>
</dbReference>
<dbReference type="SMART" id="SM00449">
    <property type="entry name" value="SPRY"/>
    <property type="match status" value="1"/>
</dbReference>
<reference evidence="4" key="2">
    <citation type="submission" date="2014-02" db="EMBL/GenBank/DDBJ databases">
        <title>Complete DNA sequence of /Kuraishia capsulata/ illustrates novel genomic features among budding yeasts (/Saccharomycotina/).</title>
        <authorList>
            <person name="Morales L."/>
            <person name="Noel B."/>
            <person name="Porcel B."/>
            <person name="Marcet-Houben M."/>
            <person name="Hullo M-F."/>
            <person name="Sacerdot C."/>
            <person name="Tekaia F."/>
            <person name="Leh-Louis V."/>
            <person name="Despons L."/>
            <person name="Khanna V."/>
            <person name="Aury J-M."/>
            <person name="Barbe V."/>
            <person name="Couloux A."/>
            <person name="Labadie K."/>
            <person name="Pelletier E."/>
            <person name="Souciet J-L."/>
            <person name="Boekhout T."/>
            <person name="Gabaldon T."/>
            <person name="Wincker P."/>
            <person name="Dujon B."/>
        </authorList>
    </citation>
    <scope>NUCLEOTIDE SEQUENCE</scope>
    <source>
        <strain evidence="4">CBS 1993</strain>
    </source>
</reference>
<keyword evidence="5" id="KW-1185">Reference proteome</keyword>
<reference evidence="4" key="1">
    <citation type="submission" date="2013-12" db="EMBL/GenBank/DDBJ databases">
        <authorList>
            <person name="Genoscope - CEA"/>
        </authorList>
    </citation>
    <scope>NUCLEOTIDE SEQUENCE</scope>
    <source>
        <strain evidence="4">CBS 1993</strain>
    </source>
</reference>
<protein>
    <recommendedName>
        <fullName evidence="3">B30.2/SPRY domain-containing protein</fullName>
    </recommendedName>
</protein>
<dbReference type="InterPro" id="IPR043136">
    <property type="entry name" value="B30.2/SPRY_sf"/>
</dbReference>
<name>W6MHS2_9ASCO</name>
<feature type="domain" description="B30.2/SPRY" evidence="3">
    <location>
        <begin position="146"/>
        <end position="356"/>
    </location>
</feature>